<feature type="domain" description="GFO/IDH/MocA-like oxidoreductase" evidence="5">
    <location>
        <begin position="135"/>
        <end position="258"/>
    </location>
</feature>
<dbReference type="Gene3D" id="3.40.50.720">
    <property type="entry name" value="NAD(P)-binding Rossmann-like Domain"/>
    <property type="match status" value="1"/>
</dbReference>
<dbReference type="InterPro" id="IPR036291">
    <property type="entry name" value="NAD(P)-bd_dom_sf"/>
</dbReference>
<dbReference type="InterPro" id="IPR023210">
    <property type="entry name" value="NADP_OxRdtase_dom"/>
</dbReference>
<dbReference type="PANTHER" id="PTHR22604">
    <property type="entry name" value="OXIDOREDUCTASES"/>
    <property type="match status" value="1"/>
</dbReference>
<keyword evidence="7" id="KW-1185">Reference proteome</keyword>
<comment type="caution">
    <text evidence="6">The sequence shown here is derived from an EMBL/GenBank/DDBJ whole genome shotgun (WGS) entry which is preliminary data.</text>
</comment>
<evidence type="ECO:0000256" key="2">
    <source>
        <dbReference type="ARBA" id="ARBA00023002"/>
    </source>
</evidence>
<name>A0ABT2LZ21_9HYPH</name>
<organism evidence="6 7">
    <name type="scientific">Chelativorans salis</name>
    <dbReference type="NCBI Taxonomy" id="2978478"/>
    <lineage>
        <taxon>Bacteria</taxon>
        <taxon>Pseudomonadati</taxon>
        <taxon>Pseudomonadota</taxon>
        <taxon>Alphaproteobacteria</taxon>
        <taxon>Hyphomicrobiales</taxon>
        <taxon>Phyllobacteriaceae</taxon>
        <taxon>Chelativorans</taxon>
    </lineage>
</organism>
<dbReference type="Pfam" id="PF01408">
    <property type="entry name" value="GFO_IDH_MocA"/>
    <property type="match status" value="1"/>
</dbReference>
<reference evidence="6 7" key="1">
    <citation type="submission" date="2022-09" db="EMBL/GenBank/DDBJ databases">
        <title>Chelativorans salina sp. nov., a novel slightly halophilic bacterium isolated from a saline lake sediment enrichment.</title>
        <authorList>
            <person name="Gao L."/>
            <person name="Fang B.-Z."/>
            <person name="Li W.-J."/>
        </authorList>
    </citation>
    <scope>NUCLEOTIDE SEQUENCE [LARGE SCALE GENOMIC DNA]</scope>
    <source>
        <strain evidence="6 7">EGI FJ00035</strain>
    </source>
</reference>
<feature type="domain" description="Gfo/Idh/MocA-like oxidoreductase N-terminal" evidence="4">
    <location>
        <begin position="7"/>
        <end position="120"/>
    </location>
</feature>
<evidence type="ECO:0000259" key="3">
    <source>
        <dbReference type="Pfam" id="PF00248"/>
    </source>
</evidence>
<comment type="similarity">
    <text evidence="1">Belongs to the Gfo/Idh/MocA family.</text>
</comment>
<dbReference type="Pfam" id="PF22725">
    <property type="entry name" value="GFO_IDH_MocA_C3"/>
    <property type="match status" value="1"/>
</dbReference>
<feature type="domain" description="NADP-dependent oxidoreductase" evidence="3">
    <location>
        <begin position="390"/>
        <end position="664"/>
    </location>
</feature>
<dbReference type="InterPro" id="IPR036812">
    <property type="entry name" value="NAD(P)_OxRdtase_dom_sf"/>
</dbReference>
<sequence length="671" mass="73210">MISSSKLRWGILGPGNIAKAFAGGIAHSETGELVAVGARRPDKARYAEDFAGARVLDGYQALLNDPGVEAVYISTPHPLHAKWAIKAARAGKHVLCEKPMGLTAYEADAAFHAARKAGTFMGEAFMYRFHPQTAKLIELISDGAIGEVRLIRSSFGFAMPSVMPEHRLYANHLAGGSILDVGCYPVSIARLLAGAVEGKPFLDPVRVVGTAHLGETGVDEWASAALNFDNGIIAEASCSISLKQDNMLRVFGTKGRIEVADFWYASGQQGGVGAIEIIRPDGSKETVSVAEDRWLYAFEVDAVAEAVRSGRQEFRAPGMTWDDTLGNMRVLDRWRAAAGLVYEVEKPALRKSTLAGEKLENRMETIGRRELPGIGKPLSEVALGFEDFPDFASAAILLDAFYEAGGNVFDTAFVYGGGRTEAILGDWLSSRGVREEAVVIGKGAHSPLAYPDVIAKQLDQSLERLKTDHVDVYFMHRDNPDVPVGEFVDAMDAEVKAGRIRGLFGGSNWSMERMSEAIDYARKNGKTAPGVLSNNFSLAQMIDPIWAGCVSASDAAWKAWLTEHQIPNFAWSSQGRGFFTERAGRDKRDNAELVRCWYSDDNFARRDRAEKMARERGVKPIHVALAYALAQPFPVVPLIGPRRLMELDDSLTALSLKLSAADVRWLETGER</sequence>
<dbReference type="Gene3D" id="3.30.360.10">
    <property type="entry name" value="Dihydrodipicolinate Reductase, domain 2"/>
    <property type="match status" value="1"/>
</dbReference>
<dbReference type="SUPFAM" id="SSF51430">
    <property type="entry name" value="NAD(P)-linked oxidoreductase"/>
    <property type="match status" value="1"/>
</dbReference>
<dbReference type="SUPFAM" id="SSF55347">
    <property type="entry name" value="Glyceraldehyde-3-phosphate dehydrogenase-like, C-terminal domain"/>
    <property type="match status" value="1"/>
</dbReference>
<dbReference type="InterPro" id="IPR000683">
    <property type="entry name" value="Gfo/Idh/MocA-like_OxRdtase_N"/>
</dbReference>
<evidence type="ECO:0000256" key="1">
    <source>
        <dbReference type="ARBA" id="ARBA00010928"/>
    </source>
</evidence>
<evidence type="ECO:0000313" key="6">
    <source>
        <dbReference type="EMBL" id="MCT7378454.1"/>
    </source>
</evidence>
<dbReference type="RefSeq" id="WP_260907415.1">
    <property type="nucleotide sequence ID" value="NZ_JAOCZP010000014.1"/>
</dbReference>
<proteinExistence type="inferred from homology"/>
<gene>
    <name evidence="6" type="ORF">N5A92_25925</name>
</gene>
<dbReference type="InterPro" id="IPR050984">
    <property type="entry name" value="Gfo/Idh/MocA_domain"/>
</dbReference>
<evidence type="ECO:0000259" key="4">
    <source>
        <dbReference type="Pfam" id="PF01408"/>
    </source>
</evidence>
<protein>
    <submittedName>
        <fullName evidence="6">Aldo/keto reductase</fullName>
    </submittedName>
</protein>
<dbReference type="Gene3D" id="3.20.20.100">
    <property type="entry name" value="NADP-dependent oxidoreductase domain"/>
    <property type="match status" value="1"/>
</dbReference>
<keyword evidence="2" id="KW-0560">Oxidoreductase</keyword>
<dbReference type="SUPFAM" id="SSF51735">
    <property type="entry name" value="NAD(P)-binding Rossmann-fold domains"/>
    <property type="match status" value="1"/>
</dbReference>
<dbReference type="InterPro" id="IPR055170">
    <property type="entry name" value="GFO_IDH_MocA-like_dom"/>
</dbReference>
<dbReference type="CDD" id="cd19082">
    <property type="entry name" value="AKR_AKR10A1_2"/>
    <property type="match status" value="1"/>
</dbReference>
<dbReference type="Proteomes" id="UP001320831">
    <property type="component" value="Unassembled WGS sequence"/>
</dbReference>
<evidence type="ECO:0000259" key="5">
    <source>
        <dbReference type="Pfam" id="PF22725"/>
    </source>
</evidence>
<dbReference type="EMBL" id="JAOCZP010000014">
    <property type="protein sequence ID" value="MCT7378454.1"/>
    <property type="molecule type" value="Genomic_DNA"/>
</dbReference>
<accession>A0ABT2LZ21</accession>
<evidence type="ECO:0000313" key="7">
    <source>
        <dbReference type="Proteomes" id="UP001320831"/>
    </source>
</evidence>
<dbReference type="Pfam" id="PF00248">
    <property type="entry name" value="Aldo_ket_red"/>
    <property type="match status" value="1"/>
</dbReference>
<dbReference type="PANTHER" id="PTHR22604:SF105">
    <property type="entry name" value="TRANS-1,2-DIHYDROBENZENE-1,2-DIOL DEHYDROGENASE"/>
    <property type="match status" value="1"/>
</dbReference>